<dbReference type="InterPro" id="IPR011009">
    <property type="entry name" value="Kinase-like_dom_sf"/>
</dbReference>
<keyword evidence="10" id="KW-1185">Reference proteome</keyword>
<comment type="similarity">
    <text evidence="1 7">Belongs to the aminoglycoside phosphotransferase family.</text>
</comment>
<dbReference type="SUPFAM" id="SSF56112">
    <property type="entry name" value="Protein kinase-like (PK-like)"/>
    <property type="match status" value="1"/>
</dbReference>
<evidence type="ECO:0000256" key="3">
    <source>
        <dbReference type="ARBA" id="ARBA00022741"/>
    </source>
</evidence>
<dbReference type="Gene3D" id="3.30.200.20">
    <property type="entry name" value="Phosphorylase Kinase, domain 1"/>
    <property type="match status" value="1"/>
</dbReference>
<keyword evidence="2 7" id="KW-0808">Transferase</keyword>
<dbReference type="Proteomes" id="UP001596504">
    <property type="component" value="Unassembled WGS sequence"/>
</dbReference>
<dbReference type="PIRSF" id="PIRSF000706">
    <property type="entry name" value="Kanamycin_kin"/>
    <property type="match status" value="1"/>
</dbReference>
<dbReference type="Pfam" id="PF01636">
    <property type="entry name" value="APH"/>
    <property type="match status" value="1"/>
</dbReference>
<dbReference type="RefSeq" id="WP_380671443.1">
    <property type="nucleotide sequence ID" value="NZ_JBHTCJ010000012.1"/>
</dbReference>
<evidence type="ECO:0000256" key="5">
    <source>
        <dbReference type="ARBA" id="ARBA00022840"/>
    </source>
</evidence>
<feature type="domain" description="Aminoglycoside phosphotransferase" evidence="8">
    <location>
        <begin position="18"/>
        <end position="244"/>
    </location>
</feature>
<dbReference type="CDD" id="cd05150">
    <property type="entry name" value="APH"/>
    <property type="match status" value="1"/>
</dbReference>
<name>A0ABW2LRY3_9PSEU</name>
<evidence type="ECO:0000313" key="10">
    <source>
        <dbReference type="Proteomes" id="UP001596504"/>
    </source>
</evidence>
<evidence type="ECO:0000313" key="9">
    <source>
        <dbReference type="EMBL" id="MFC7343999.1"/>
    </source>
</evidence>
<accession>A0ABW2LRY3</accession>
<proteinExistence type="inferred from homology"/>
<evidence type="ECO:0000256" key="2">
    <source>
        <dbReference type="ARBA" id="ARBA00022679"/>
    </source>
</evidence>
<evidence type="ECO:0000259" key="8">
    <source>
        <dbReference type="Pfam" id="PF01636"/>
    </source>
</evidence>
<protein>
    <submittedName>
        <fullName evidence="9">Phosphotransferase</fullName>
    </submittedName>
</protein>
<gene>
    <name evidence="9" type="ORF">ACFQRI_21545</name>
</gene>
<dbReference type="InterPro" id="IPR002575">
    <property type="entry name" value="Aminoglycoside_PTrfase"/>
</dbReference>
<keyword evidence="3 7" id="KW-0547">Nucleotide-binding</keyword>
<organism evidence="9 10">
    <name type="scientific">Saccharopolyspora griseoalba</name>
    <dbReference type="NCBI Taxonomy" id="1431848"/>
    <lineage>
        <taxon>Bacteria</taxon>
        <taxon>Bacillati</taxon>
        <taxon>Actinomycetota</taxon>
        <taxon>Actinomycetes</taxon>
        <taxon>Pseudonocardiales</taxon>
        <taxon>Pseudonocardiaceae</taxon>
        <taxon>Saccharopolyspora</taxon>
    </lineage>
</organism>
<dbReference type="InterPro" id="IPR024165">
    <property type="entry name" value="Kan/Strep_kinase"/>
</dbReference>
<keyword evidence="6 7" id="KW-0046">Antibiotic resistance</keyword>
<evidence type="ECO:0000256" key="4">
    <source>
        <dbReference type="ARBA" id="ARBA00022777"/>
    </source>
</evidence>
<comment type="caution">
    <text evidence="9">The sequence shown here is derived from an EMBL/GenBank/DDBJ whole genome shotgun (WGS) entry which is preliminary data.</text>
</comment>
<keyword evidence="5 7" id="KW-0067">ATP-binding</keyword>
<evidence type="ECO:0000256" key="7">
    <source>
        <dbReference type="PIRNR" id="PIRNR000706"/>
    </source>
</evidence>
<evidence type="ECO:0000256" key="1">
    <source>
        <dbReference type="ARBA" id="ARBA00006219"/>
    </source>
</evidence>
<dbReference type="Gene3D" id="3.90.1200.10">
    <property type="match status" value="1"/>
</dbReference>
<reference evidence="10" key="1">
    <citation type="journal article" date="2019" name="Int. J. Syst. Evol. Microbiol.">
        <title>The Global Catalogue of Microorganisms (GCM) 10K type strain sequencing project: providing services to taxonomists for standard genome sequencing and annotation.</title>
        <authorList>
            <consortium name="The Broad Institute Genomics Platform"/>
            <consortium name="The Broad Institute Genome Sequencing Center for Infectious Disease"/>
            <person name="Wu L."/>
            <person name="Ma J."/>
        </authorList>
    </citation>
    <scope>NUCLEOTIDE SEQUENCE [LARGE SCALE GENOMIC DNA]</scope>
    <source>
        <strain evidence="10">WLHS5</strain>
    </source>
</reference>
<evidence type="ECO:0000256" key="6">
    <source>
        <dbReference type="ARBA" id="ARBA00023251"/>
    </source>
</evidence>
<keyword evidence="4 7" id="KW-0418">Kinase</keyword>
<dbReference type="EMBL" id="JBHTCJ010000012">
    <property type="protein sequence ID" value="MFC7343999.1"/>
    <property type="molecule type" value="Genomic_DNA"/>
</dbReference>
<sequence length="256" mass="27935">MIASRPDPGSFAVPEVVRALAAGRSCEAVWRNELGGLTFRIDGGREYLKWDPAGLADERSRLEWAVEFTSVPRVLDSGDGWLRTAGMPGRSAVDERWLADPATAVAAVGEGLRELHEALPVARCPFDWTTRARVEVAHERARRGLLDPARLQPEHRSLDIDAVLRALDDAPEPETVVCHGDACAPNTLVTDGGRVAGHVDLGSLGVGDRWADLAVATWSTAWNYGPGWERRLLDAYGISADAERIAYHRLLWDVAS</sequence>